<dbReference type="EMBL" id="PFEF01000006">
    <property type="protein sequence ID" value="PJE64409.1"/>
    <property type="molecule type" value="Genomic_DNA"/>
</dbReference>
<feature type="site" description="Interaction with substrate tRNA" evidence="10">
    <location>
        <position position="114"/>
    </location>
</feature>
<dbReference type="AlphaFoldDB" id="A0A2M8KWV8"/>
<feature type="region of interest" description="Interaction with substrate tRNA" evidence="10">
    <location>
        <begin position="36"/>
        <end position="39"/>
    </location>
</feature>
<name>A0A2M8KWV8_9BACT</name>
<comment type="catalytic activity">
    <reaction evidence="9 10 11">
        <text>adenosine(37) in tRNA + dimethylallyl diphosphate = N(6)-dimethylallyladenosine(37) in tRNA + diphosphate</text>
        <dbReference type="Rhea" id="RHEA:26482"/>
        <dbReference type="Rhea" id="RHEA-COMP:10162"/>
        <dbReference type="Rhea" id="RHEA-COMP:10375"/>
        <dbReference type="ChEBI" id="CHEBI:33019"/>
        <dbReference type="ChEBI" id="CHEBI:57623"/>
        <dbReference type="ChEBI" id="CHEBI:74411"/>
        <dbReference type="ChEBI" id="CHEBI:74415"/>
        <dbReference type="EC" id="2.5.1.75"/>
    </reaction>
</comment>
<evidence type="ECO:0000256" key="13">
    <source>
        <dbReference type="RuleBase" id="RU003785"/>
    </source>
</evidence>
<comment type="caution">
    <text evidence="10">Lacks conserved residue(s) required for the propagation of feature annotation.</text>
</comment>
<evidence type="ECO:0000256" key="3">
    <source>
        <dbReference type="ARBA" id="ARBA00005842"/>
    </source>
</evidence>
<comment type="caution">
    <text evidence="14">The sequence shown here is derived from an EMBL/GenBank/DDBJ whole genome shotgun (WGS) entry which is preliminary data.</text>
</comment>
<evidence type="ECO:0000256" key="8">
    <source>
        <dbReference type="ARBA" id="ARBA00022842"/>
    </source>
</evidence>
<comment type="cofactor">
    <cofactor evidence="1 10">
        <name>Mg(2+)</name>
        <dbReference type="ChEBI" id="CHEBI:18420"/>
    </cofactor>
</comment>
<comment type="function">
    <text evidence="2 10 12">Catalyzes the transfer of a dimethylallyl group onto the adenine at position 37 in tRNAs that read codons beginning with uridine, leading to the formation of N6-(dimethylallyl)adenosine (i(6)A).</text>
</comment>
<dbReference type="NCBIfam" id="TIGR00174">
    <property type="entry name" value="miaA"/>
    <property type="match status" value="1"/>
</dbReference>
<dbReference type="GO" id="GO:0005524">
    <property type="term" value="F:ATP binding"/>
    <property type="evidence" value="ECO:0007669"/>
    <property type="project" value="UniProtKB-UniRule"/>
</dbReference>
<keyword evidence="8 10" id="KW-0460">Magnesium</keyword>
<dbReference type="PANTHER" id="PTHR11088:SF60">
    <property type="entry name" value="TRNA DIMETHYLALLYLTRANSFERASE"/>
    <property type="match status" value="1"/>
</dbReference>
<evidence type="ECO:0000256" key="10">
    <source>
        <dbReference type="HAMAP-Rule" id="MF_00185"/>
    </source>
</evidence>
<dbReference type="SUPFAM" id="SSF52540">
    <property type="entry name" value="P-loop containing nucleoside triphosphate hydrolases"/>
    <property type="match status" value="1"/>
</dbReference>
<evidence type="ECO:0000256" key="4">
    <source>
        <dbReference type="ARBA" id="ARBA00022679"/>
    </source>
</evidence>
<dbReference type="InterPro" id="IPR027417">
    <property type="entry name" value="P-loop_NTPase"/>
</dbReference>
<evidence type="ECO:0000256" key="2">
    <source>
        <dbReference type="ARBA" id="ARBA00003213"/>
    </source>
</evidence>
<dbReference type="HAMAP" id="MF_00185">
    <property type="entry name" value="IPP_trans"/>
    <property type="match status" value="1"/>
</dbReference>
<sequence length="312" mass="35716">MPARSLIAIVGPTASGKSELAVFLAKKYDGEIISADSRQVYRDLAIGTNKISGQWQKRDGMEKTTFTYKNIPHYCIDFIDPKETYTVAEFKNCADKAIKDILSRDKTPFLVGGTGLYIDAVVYGIVPPKVPPNKKLREDLSEKTTKELFALLQKCDPARADAIDPDNPRRLIRAIEITTALGSVPLIKKDPQYNTLMLGIKRTEEETKKRITHMVHDMLENGLINEVQSLIKNGIPKERIRELGFEYSYALEYLKAPENEVFGSLQELEHVLIQKNWQYAKRQMTWFKRDKNIRWISSQEEAEDLIQVFLAY</sequence>
<evidence type="ECO:0000256" key="12">
    <source>
        <dbReference type="RuleBase" id="RU003784"/>
    </source>
</evidence>
<evidence type="ECO:0000313" key="14">
    <source>
        <dbReference type="EMBL" id="PJE64409.1"/>
    </source>
</evidence>
<protein>
    <recommendedName>
        <fullName evidence="10">tRNA dimethylallyltransferase</fullName>
        <ecNumber evidence="10">2.5.1.75</ecNumber>
    </recommendedName>
    <alternativeName>
        <fullName evidence="10">Dimethylallyl diphosphate:tRNA dimethylallyltransferase</fullName>
        <shortName evidence="10">DMAPP:tRNA dimethylallyltransferase</shortName>
        <shortName evidence="10">DMATase</shortName>
    </alternativeName>
    <alternativeName>
        <fullName evidence="10">Isopentenyl-diphosphate:tRNA isopentenyltransferase</fullName>
        <shortName evidence="10">IPP transferase</shortName>
        <shortName evidence="10">IPPT</shortName>
        <shortName evidence="10">IPTase</shortName>
    </alternativeName>
</protein>
<evidence type="ECO:0000256" key="1">
    <source>
        <dbReference type="ARBA" id="ARBA00001946"/>
    </source>
</evidence>
<feature type="binding site" evidence="10">
    <location>
        <begin position="11"/>
        <end position="18"/>
    </location>
    <ligand>
        <name>ATP</name>
        <dbReference type="ChEBI" id="CHEBI:30616"/>
    </ligand>
</feature>
<keyword evidence="6 10" id="KW-0547">Nucleotide-binding</keyword>
<dbReference type="InterPro" id="IPR018022">
    <property type="entry name" value="IPT"/>
</dbReference>
<keyword evidence="5 10" id="KW-0819">tRNA processing</keyword>
<organism evidence="14 15">
    <name type="scientific">Candidatus Ryanbacteria bacterium CG10_big_fil_rev_8_21_14_0_10_43_42</name>
    <dbReference type="NCBI Taxonomy" id="1974864"/>
    <lineage>
        <taxon>Bacteria</taxon>
        <taxon>Candidatus Ryaniibacteriota</taxon>
    </lineage>
</organism>
<accession>A0A2M8KWV8</accession>
<reference evidence="15" key="1">
    <citation type="submission" date="2017-09" db="EMBL/GenBank/DDBJ databases">
        <title>Depth-based differentiation of microbial function through sediment-hosted aquifers and enrichment of novel symbionts in the deep terrestrial subsurface.</title>
        <authorList>
            <person name="Probst A.J."/>
            <person name="Ladd B."/>
            <person name="Jarett J.K."/>
            <person name="Geller-Mcgrath D.E."/>
            <person name="Sieber C.M.K."/>
            <person name="Emerson J.B."/>
            <person name="Anantharaman K."/>
            <person name="Thomas B.C."/>
            <person name="Malmstrom R."/>
            <person name="Stieglmeier M."/>
            <person name="Klingl A."/>
            <person name="Woyke T."/>
            <person name="Ryan C.M."/>
            <person name="Banfield J.F."/>
        </authorList>
    </citation>
    <scope>NUCLEOTIDE SEQUENCE [LARGE SCALE GENOMIC DNA]</scope>
</reference>
<dbReference type="GO" id="GO:0006400">
    <property type="term" value="P:tRNA modification"/>
    <property type="evidence" value="ECO:0007669"/>
    <property type="project" value="TreeGrafter"/>
</dbReference>
<evidence type="ECO:0000256" key="6">
    <source>
        <dbReference type="ARBA" id="ARBA00022741"/>
    </source>
</evidence>
<comment type="subunit">
    <text evidence="10">Monomer.</text>
</comment>
<evidence type="ECO:0000256" key="5">
    <source>
        <dbReference type="ARBA" id="ARBA00022694"/>
    </source>
</evidence>
<dbReference type="EC" id="2.5.1.75" evidence="10"/>
<dbReference type="GO" id="GO:0052381">
    <property type="term" value="F:tRNA dimethylallyltransferase activity"/>
    <property type="evidence" value="ECO:0007669"/>
    <property type="project" value="UniProtKB-UniRule"/>
</dbReference>
<gene>
    <name evidence="10" type="primary">miaA</name>
    <name evidence="14" type="ORF">COU90_03100</name>
</gene>
<keyword evidence="4 10" id="KW-0808">Transferase</keyword>
<comment type="similarity">
    <text evidence="3 10 13">Belongs to the IPP transferase family.</text>
</comment>
<evidence type="ECO:0000313" key="15">
    <source>
        <dbReference type="Proteomes" id="UP000229098"/>
    </source>
</evidence>
<evidence type="ECO:0000256" key="11">
    <source>
        <dbReference type="RuleBase" id="RU003783"/>
    </source>
</evidence>
<feature type="site" description="Interaction with substrate tRNA" evidence="10">
    <location>
        <position position="137"/>
    </location>
</feature>
<proteinExistence type="inferred from homology"/>
<dbReference type="Gene3D" id="3.40.50.300">
    <property type="entry name" value="P-loop containing nucleotide triphosphate hydrolases"/>
    <property type="match status" value="1"/>
</dbReference>
<dbReference type="PANTHER" id="PTHR11088">
    <property type="entry name" value="TRNA DIMETHYLALLYLTRANSFERASE"/>
    <property type="match status" value="1"/>
</dbReference>
<keyword evidence="7 10" id="KW-0067">ATP-binding</keyword>
<dbReference type="InterPro" id="IPR039657">
    <property type="entry name" value="Dimethylallyltransferase"/>
</dbReference>
<evidence type="ECO:0000256" key="9">
    <source>
        <dbReference type="ARBA" id="ARBA00049563"/>
    </source>
</evidence>
<dbReference type="Proteomes" id="UP000229098">
    <property type="component" value="Unassembled WGS sequence"/>
</dbReference>
<evidence type="ECO:0000256" key="7">
    <source>
        <dbReference type="ARBA" id="ARBA00022840"/>
    </source>
</evidence>
<feature type="binding site" evidence="10">
    <location>
        <begin position="13"/>
        <end position="18"/>
    </location>
    <ligand>
        <name>substrate</name>
    </ligand>
</feature>
<dbReference type="Gene3D" id="1.10.20.140">
    <property type="match status" value="1"/>
</dbReference>
<dbReference type="Pfam" id="PF01715">
    <property type="entry name" value="IPPT"/>
    <property type="match status" value="1"/>
</dbReference>